<feature type="domain" description="Histidine phosphotransferase ChpT C-terminal" evidence="1">
    <location>
        <begin position="79"/>
        <end position="191"/>
    </location>
</feature>
<dbReference type="Gene3D" id="3.30.565.10">
    <property type="entry name" value="Histidine kinase-like ATPase, C-terminal domain"/>
    <property type="match status" value="1"/>
</dbReference>
<evidence type="ECO:0000313" key="2">
    <source>
        <dbReference type="EMBL" id="PTN02640.1"/>
    </source>
</evidence>
<dbReference type="InterPro" id="IPR018762">
    <property type="entry name" value="ChpT_C"/>
</dbReference>
<comment type="caution">
    <text evidence="2">The sequence shown here is derived from an EMBL/GenBank/DDBJ whole genome shotgun (WGS) entry which is preliminary data.</text>
</comment>
<dbReference type="RefSeq" id="WP_107891466.1">
    <property type="nucleotide sequence ID" value="NZ_NHSI01000022.1"/>
</dbReference>
<evidence type="ECO:0000313" key="3">
    <source>
        <dbReference type="Proteomes" id="UP000243859"/>
    </source>
</evidence>
<organism evidence="2 3">
    <name type="scientific">Rhodovulum imhoffii</name>
    <dbReference type="NCBI Taxonomy" id="365340"/>
    <lineage>
        <taxon>Bacteria</taxon>
        <taxon>Pseudomonadati</taxon>
        <taxon>Pseudomonadota</taxon>
        <taxon>Alphaproteobacteria</taxon>
        <taxon>Rhodobacterales</taxon>
        <taxon>Paracoccaceae</taxon>
        <taxon>Rhodovulum</taxon>
    </lineage>
</organism>
<evidence type="ECO:0000259" key="1">
    <source>
        <dbReference type="Pfam" id="PF10090"/>
    </source>
</evidence>
<sequence>MTDLTSLVGSRICHDIISPLGAIGNGVELLSMGGAGTCVPLDGPELEMISQSVENANTRIRLFRLAFGAAPAGQEVPGREVQEVLRGAFNGPRLSTRADLPATLPRAEARLILLSAMCLQSALPVGGTLRITPQRGGWQVEATGPRLELQDRLWACLRGQGAVEDLRAAEVQFALLPRAAEEAGRTLRLETGLDRAVLRF</sequence>
<dbReference type="EMBL" id="QAAA01000005">
    <property type="protein sequence ID" value="PTN02640.1"/>
    <property type="molecule type" value="Genomic_DNA"/>
</dbReference>
<dbReference type="OrthoDB" id="9803702at2"/>
<keyword evidence="3" id="KW-1185">Reference proteome</keyword>
<dbReference type="GO" id="GO:0016740">
    <property type="term" value="F:transferase activity"/>
    <property type="evidence" value="ECO:0007669"/>
    <property type="project" value="UniProtKB-KW"/>
</dbReference>
<dbReference type="Proteomes" id="UP000243859">
    <property type="component" value="Unassembled WGS sequence"/>
</dbReference>
<reference evidence="2 3" key="1">
    <citation type="submission" date="2018-04" db="EMBL/GenBank/DDBJ databases">
        <title>Genomic Encyclopedia of Archaeal and Bacterial Type Strains, Phase II (KMG-II): from individual species to whole genera.</title>
        <authorList>
            <person name="Goeker M."/>
        </authorList>
    </citation>
    <scope>NUCLEOTIDE SEQUENCE [LARGE SCALE GENOMIC DNA]</scope>
    <source>
        <strain evidence="2 3">DSM 18064</strain>
    </source>
</reference>
<proteinExistence type="predicted"/>
<gene>
    <name evidence="2" type="ORF">C8N32_10510</name>
</gene>
<keyword evidence="2" id="KW-0808">Transferase</keyword>
<protein>
    <submittedName>
        <fullName evidence="2">Histidine phosphotransferase ChpT</fullName>
    </submittedName>
</protein>
<dbReference type="AlphaFoldDB" id="A0A2T5BT84"/>
<name>A0A2T5BT84_9RHOB</name>
<dbReference type="InterPro" id="IPR036890">
    <property type="entry name" value="HATPase_C_sf"/>
</dbReference>
<dbReference type="Gene3D" id="1.10.287.130">
    <property type="match status" value="1"/>
</dbReference>
<dbReference type="Pfam" id="PF10090">
    <property type="entry name" value="HPTransfase"/>
    <property type="match status" value="1"/>
</dbReference>
<accession>A0A2T5BT84</accession>